<proteinExistence type="predicted"/>
<dbReference type="SUPFAM" id="SSF48371">
    <property type="entry name" value="ARM repeat"/>
    <property type="match status" value="1"/>
</dbReference>
<dbReference type="InterPro" id="IPR011989">
    <property type="entry name" value="ARM-like"/>
</dbReference>
<keyword evidence="3" id="KW-1185">Reference proteome</keyword>
<dbReference type="EMBL" id="PRDK01000009">
    <property type="protein sequence ID" value="MBE8715208.1"/>
    <property type="molecule type" value="Genomic_DNA"/>
</dbReference>
<dbReference type="AlphaFoldDB" id="A0A928UY83"/>
<evidence type="ECO:0000256" key="1">
    <source>
        <dbReference type="SAM" id="Phobius"/>
    </source>
</evidence>
<evidence type="ECO:0008006" key="4">
    <source>
        <dbReference type="Google" id="ProtNLM"/>
    </source>
</evidence>
<evidence type="ECO:0000313" key="3">
    <source>
        <dbReference type="Proteomes" id="UP000616201"/>
    </source>
</evidence>
<reference evidence="2" key="1">
    <citation type="submission" date="2018-02" db="EMBL/GenBank/DDBJ databases">
        <authorList>
            <person name="Vasarhelyi B.M."/>
            <person name="Deshmukh S."/>
            <person name="Balint B."/>
            <person name="Kukolya J."/>
        </authorList>
    </citation>
    <scope>NUCLEOTIDE SEQUENCE</scope>
    <source>
        <strain evidence="2">KB22</strain>
    </source>
</reference>
<dbReference type="Gene3D" id="1.25.10.10">
    <property type="entry name" value="Leucine-rich Repeat Variant"/>
    <property type="match status" value="1"/>
</dbReference>
<accession>A0A928UY83</accession>
<comment type="caution">
    <text evidence="2">The sequence shown here is derived from an EMBL/GenBank/DDBJ whole genome shotgun (WGS) entry which is preliminary data.</text>
</comment>
<gene>
    <name evidence="2" type="ORF">C4F49_16105</name>
</gene>
<sequence>MERDHFKEFIKENKASFEDGHVPSFSFDVVKEKMEQRKKAKVRKLNNRYFAVAAMLFLIGTFAWIFMQNKEQLGELDHAKTFVAEMAPSQYNNVSPEVDQPAANAYHQALAVEHAKSNQPKRSTETDYLLASLHNESSSERLNGVLKIGERSDLNNRLINGLCEQLAHDENGNVRLAALEILSSYADRTNVQSAIKNALLDQRDPIVQMEIIRMTESLNNPNINAILYSLVEDQETARPVQEAAYLALAQNTSHQL</sequence>
<keyword evidence="1" id="KW-0472">Membrane</keyword>
<dbReference type="RefSeq" id="WP_196937054.1">
    <property type="nucleotide sequence ID" value="NZ_MU158698.1"/>
</dbReference>
<keyword evidence="1" id="KW-1133">Transmembrane helix</keyword>
<protein>
    <recommendedName>
        <fullName evidence="4">HEAT repeat-containing protein</fullName>
    </recommendedName>
</protein>
<dbReference type="InterPro" id="IPR016024">
    <property type="entry name" value="ARM-type_fold"/>
</dbReference>
<evidence type="ECO:0000313" key="2">
    <source>
        <dbReference type="EMBL" id="MBE8715208.1"/>
    </source>
</evidence>
<keyword evidence="1" id="KW-0812">Transmembrane</keyword>
<feature type="transmembrane region" description="Helical" evidence="1">
    <location>
        <begin position="49"/>
        <end position="67"/>
    </location>
</feature>
<name>A0A928UY83_9SPHI</name>
<organism evidence="2 3">
    <name type="scientific">Sphingobacterium hungaricum</name>
    <dbReference type="NCBI Taxonomy" id="2082723"/>
    <lineage>
        <taxon>Bacteria</taxon>
        <taxon>Pseudomonadati</taxon>
        <taxon>Bacteroidota</taxon>
        <taxon>Sphingobacteriia</taxon>
        <taxon>Sphingobacteriales</taxon>
        <taxon>Sphingobacteriaceae</taxon>
        <taxon>Sphingobacterium</taxon>
    </lineage>
</organism>
<dbReference type="Proteomes" id="UP000616201">
    <property type="component" value="Unassembled WGS sequence"/>
</dbReference>